<dbReference type="InterPro" id="IPR000801">
    <property type="entry name" value="Esterase-like"/>
</dbReference>
<dbReference type="InterPro" id="IPR050583">
    <property type="entry name" value="Mycobacterial_A85_antigen"/>
</dbReference>
<reference evidence="1" key="1">
    <citation type="submission" date="2020-08" db="EMBL/GenBank/DDBJ databases">
        <title>Genome public.</title>
        <authorList>
            <person name="Liu C."/>
            <person name="Sun Q."/>
        </authorList>
    </citation>
    <scope>NUCLEOTIDE SEQUENCE</scope>
    <source>
        <strain evidence="1">NSJ-54</strain>
    </source>
</reference>
<evidence type="ECO:0000313" key="1">
    <source>
        <dbReference type="EMBL" id="MBC8570762.1"/>
    </source>
</evidence>
<dbReference type="PANTHER" id="PTHR48098:SF1">
    <property type="entry name" value="DIACYLGLYCEROL ACYLTRANSFERASE_MYCOLYLTRANSFERASE AG85A"/>
    <property type="match status" value="1"/>
</dbReference>
<sequence>MALLKGCIKSEVLHMDTDLCVILPHDRIRKRPGKPVRVLYLLHGLSGNFLEWSRYTALERYTREYELCVVMPSVQRSFYTDMKYGLPYYTFISDELPRLMKAMFGISADPKDTFIAGCSMGGYGALKMLMRNPENYGGAAVFSAAVDIKRSLLSEEIAKIFPYPDVKGVYGENIEIGPDDDLYAIAEQYAKLPQAKTTPIYASCGTEDFLYPYNVEFRKKMEELGINYHYEEWPGVHGWDFWDTSIDKALQYLFPNG</sequence>
<dbReference type="SUPFAM" id="SSF53474">
    <property type="entry name" value="alpha/beta-Hydrolases"/>
    <property type="match status" value="1"/>
</dbReference>
<evidence type="ECO:0000313" key="2">
    <source>
        <dbReference type="Proteomes" id="UP000660861"/>
    </source>
</evidence>
<dbReference type="InterPro" id="IPR029058">
    <property type="entry name" value="AB_hydrolase_fold"/>
</dbReference>
<dbReference type="PANTHER" id="PTHR48098">
    <property type="entry name" value="ENTEROCHELIN ESTERASE-RELATED"/>
    <property type="match status" value="1"/>
</dbReference>
<dbReference type="AlphaFoldDB" id="A0A926EFJ3"/>
<dbReference type="Pfam" id="PF00756">
    <property type="entry name" value="Esterase"/>
    <property type="match status" value="1"/>
</dbReference>
<proteinExistence type="predicted"/>
<comment type="caution">
    <text evidence="1">The sequence shown here is derived from an EMBL/GenBank/DDBJ whole genome shotgun (WGS) entry which is preliminary data.</text>
</comment>
<protein>
    <submittedName>
        <fullName evidence="1">Esterase family protein</fullName>
    </submittedName>
</protein>
<dbReference type="GO" id="GO:0016747">
    <property type="term" value="F:acyltransferase activity, transferring groups other than amino-acyl groups"/>
    <property type="evidence" value="ECO:0007669"/>
    <property type="project" value="TreeGrafter"/>
</dbReference>
<dbReference type="RefSeq" id="WP_262397856.1">
    <property type="nucleotide sequence ID" value="NZ_JACRTC010000005.1"/>
</dbReference>
<dbReference type="Gene3D" id="3.40.50.1820">
    <property type="entry name" value="alpha/beta hydrolase"/>
    <property type="match status" value="1"/>
</dbReference>
<name>A0A926EFJ3_9FIRM</name>
<dbReference type="EMBL" id="JACRTC010000005">
    <property type="protein sequence ID" value="MBC8570762.1"/>
    <property type="molecule type" value="Genomic_DNA"/>
</dbReference>
<accession>A0A926EFJ3</accession>
<organism evidence="1 2">
    <name type="scientific">Zongyangia hominis</name>
    <dbReference type="NCBI Taxonomy" id="2763677"/>
    <lineage>
        <taxon>Bacteria</taxon>
        <taxon>Bacillati</taxon>
        <taxon>Bacillota</taxon>
        <taxon>Clostridia</taxon>
        <taxon>Eubacteriales</taxon>
        <taxon>Oscillospiraceae</taxon>
        <taxon>Zongyangia</taxon>
    </lineage>
</organism>
<keyword evidence="2" id="KW-1185">Reference proteome</keyword>
<dbReference type="Proteomes" id="UP000660861">
    <property type="component" value="Unassembled WGS sequence"/>
</dbReference>
<gene>
    <name evidence="1" type="ORF">H8709_07970</name>
</gene>